<dbReference type="Pfam" id="PF01258">
    <property type="entry name" value="zf-dskA_traR"/>
    <property type="match status" value="1"/>
</dbReference>
<dbReference type="EMBL" id="JAOURS010000006">
    <property type="protein sequence ID" value="MDC6638274.1"/>
    <property type="molecule type" value="Genomic_DNA"/>
</dbReference>
<protein>
    <submittedName>
        <fullName evidence="6">TraR/DksA family transcriptional regulator</fullName>
    </submittedName>
</protein>
<dbReference type="RefSeq" id="WP_191152761.1">
    <property type="nucleotide sequence ID" value="NZ_CP060824.1"/>
</dbReference>
<name>A0A9X4BCQ8_9ENTR</name>
<dbReference type="PROSITE" id="PS51128">
    <property type="entry name" value="ZF_DKSA_2"/>
    <property type="match status" value="1"/>
</dbReference>
<comment type="caution">
    <text evidence="6">The sequence shown here is derived from an EMBL/GenBank/DDBJ whole genome shotgun (WGS) entry which is preliminary data.</text>
</comment>
<feature type="domain" description="Zinc finger DksA/TraR C4-type" evidence="5">
    <location>
        <begin position="34"/>
        <end position="64"/>
    </location>
</feature>
<dbReference type="AlphaFoldDB" id="A0A9X4BCQ8"/>
<reference evidence="6" key="1">
    <citation type="journal article" date="2023" name="Genes Genomics">
        <title>Genomic insights of Leclercia adecarboxylata strains linked to an outbreak in public hospitals in Mexico.</title>
        <authorList>
            <person name="Barrios-Villa E."/>
            <person name="Pacheco-Flores B."/>
            <person name="Lozano-Zarain P."/>
            <person name="Del Campo-Ortega R."/>
            <person name="de Jesus Ascencio-Montiel I."/>
            <person name="Gonzalez-Leon M."/>
            <person name="Camorlinga-Ponce M."/>
            <person name="Gaytan Cervantes F.J."/>
            <person name="Gonzalez Torres C."/>
            <person name="Aguilar E."/>
            <person name="Gonzalez Ibarra J."/>
            <person name="Torres Lopez F.J."/>
            <person name="Rosas-Vargas H."/>
            <person name="Gonzalez-Bonilla C.R."/>
            <person name="Del Carmen Rocha-Gracia R."/>
        </authorList>
    </citation>
    <scope>NUCLEOTIDE SEQUENCE</scope>
    <source>
        <strain evidence="6">Lac40</strain>
    </source>
</reference>
<sequence length="72" mass="7952">MADFADDASAVEELQRNAALSAHRINRDAVSATHCVECDEQLPEARRKAYPGCTMCVDCQGEQELRNKQRAG</sequence>
<dbReference type="Gene3D" id="1.20.120.910">
    <property type="entry name" value="DksA, coiled-coil domain"/>
    <property type="match status" value="1"/>
</dbReference>
<dbReference type="EMBL" id="JAYMCU010000032">
    <property type="protein sequence ID" value="MEC3937854.1"/>
    <property type="molecule type" value="Genomic_DNA"/>
</dbReference>
<dbReference type="Proteomes" id="UP001357437">
    <property type="component" value="Unassembled WGS sequence"/>
</dbReference>
<dbReference type="GO" id="GO:0008270">
    <property type="term" value="F:zinc ion binding"/>
    <property type="evidence" value="ECO:0007669"/>
    <property type="project" value="UniProtKB-KW"/>
</dbReference>
<dbReference type="InterPro" id="IPR012783">
    <property type="entry name" value="Znf_C4_TraR"/>
</dbReference>
<accession>A0A9X4BCQ8</accession>
<evidence type="ECO:0000256" key="1">
    <source>
        <dbReference type="ARBA" id="ARBA00022723"/>
    </source>
</evidence>
<evidence type="ECO:0000313" key="6">
    <source>
        <dbReference type="EMBL" id="MDC6638274.1"/>
    </source>
</evidence>
<gene>
    <name evidence="6" type="ORF">OEZ79_08500</name>
    <name evidence="7" type="ORF">VOF76_16925</name>
</gene>
<organism evidence="6 8">
    <name type="scientific">Leclercia adecarboxylata</name>
    <dbReference type="NCBI Taxonomy" id="83655"/>
    <lineage>
        <taxon>Bacteria</taxon>
        <taxon>Pseudomonadati</taxon>
        <taxon>Pseudomonadota</taxon>
        <taxon>Gammaproteobacteria</taxon>
        <taxon>Enterobacterales</taxon>
        <taxon>Enterobacteriaceae</taxon>
        <taxon>Leclercia</taxon>
    </lineage>
</organism>
<dbReference type="SUPFAM" id="SSF57716">
    <property type="entry name" value="Glucocorticoid receptor-like (DNA-binding domain)"/>
    <property type="match status" value="1"/>
</dbReference>
<feature type="zinc finger region" description="dksA C4-type" evidence="4">
    <location>
        <begin position="35"/>
        <end position="59"/>
    </location>
</feature>
<dbReference type="GO" id="GO:1900378">
    <property type="term" value="P:positive regulation of secondary metabolite biosynthetic process"/>
    <property type="evidence" value="ECO:0007669"/>
    <property type="project" value="TreeGrafter"/>
</dbReference>
<evidence type="ECO:0000313" key="8">
    <source>
        <dbReference type="Proteomes" id="UP001149314"/>
    </source>
</evidence>
<evidence type="ECO:0000256" key="3">
    <source>
        <dbReference type="ARBA" id="ARBA00022833"/>
    </source>
</evidence>
<evidence type="ECO:0000256" key="2">
    <source>
        <dbReference type="ARBA" id="ARBA00022771"/>
    </source>
</evidence>
<dbReference type="PANTHER" id="PTHR38777">
    <property type="entry name" value="FELS-2 PROPHAGE PROTEIN"/>
    <property type="match status" value="1"/>
</dbReference>
<dbReference type="InterPro" id="IPR000962">
    <property type="entry name" value="Znf_DskA_TraR"/>
</dbReference>
<keyword evidence="1" id="KW-0479">Metal-binding</keyword>
<reference evidence="7 9" key="2">
    <citation type="submission" date="2024-01" db="EMBL/GenBank/DDBJ databases">
        <title>Comparative Genomics of Leclercia adecarboxylata Strains Isolated from Several Sources.</title>
        <authorList>
            <person name="Yescas-Zazueta V."/>
            <person name="Balbuena-Alonso M.G."/>
            <person name="Valencia D."/>
            <person name="Mendez-Pfeiffer P.A."/>
            <person name="Ballesteros-Monrreal M.G."/>
            <person name="Rocha-Gracia R.D.C."/>
            <person name="Barrios-Villa E."/>
        </authorList>
    </citation>
    <scope>NUCLEOTIDE SEQUENCE [LARGE SCALE GENOMIC DNA]</scope>
    <source>
        <strain evidence="7 9">33MEM</strain>
    </source>
</reference>
<keyword evidence="9" id="KW-1185">Reference proteome</keyword>
<proteinExistence type="predicted"/>
<dbReference type="PANTHER" id="PTHR38777:SF1">
    <property type="entry name" value="DNAK SUPPRESSOR PROTEIN"/>
    <property type="match status" value="1"/>
</dbReference>
<evidence type="ECO:0000313" key="7">
    <source>
        <dbReference type="EMBL" id="MEC3937854.1"/>
    </source>
</evidence>
<keyword evidence="2" id="KW-0863">Zinc-finger</keyword>
<evidence type="ECO:0000259" key="5">
    <source>
        <dbReference type="Pfam" id="PF01258"/>
    </source>
</evidence>
<dbReference type="Proteomes" id="UP001149314">
    <property type="component" value="Unassembled WGS sequence"/>
</dbReference>
<dbReference type="NCBIfam" id="TIGR02419">
    <property type="entry name" value="C4_traR_proteo"/>
    <property type="match status" value="1"/>
</dbReference>
<evidence type="ECO:0000256" key="4">
    <source>
        <dbReference type="PROSITE-ProRule" id="PRU00510"/>
    </source>
</evidence>
<keyword evidence="3" id="KW-0862">Zinc</keyword>
<evidence type="ECO:0000313" key="9">
    <source>
        <dbReference type="Proteomes" id="UP001357437"/>
    </source>
</evidence>